<dbReference type="PROSITE" id="PS51186">
    <property type="entry name" value="GNAT"/>
    <property type="match status" value="1"/>
</dbReference>
<dbReference type="PANTHER" id="PTHR43072">
    <property type="entry name" value="N-ACETYLTRANSFERASE"/>
    <property type="match status" value="1"/>
</dbReference>
<gene>
    <name evidence="9" type="primary">ectA</name>
    <name evidence="11" type="ORF">A5N68_05780</name>
</gene>
<name>A0A9Q6YKI8_RHOHA</name>
<dbReference type="EC" id="2.3.1.178" evidence="4 9"/>
<comment type="catalytic activity">
    <reaction evidence="8 9">
        <text>L-2,4-diaminobutanoate + acetyl-CoA = (2S)-4-acetamido-2-aminobutanoate + CoA + H(+)</text>
        <dbReference type="Rhea" id="RHEA:16901"/>
        <dbReference type="ChEBI" id="CHEBI:15378"/>
        <dbReference type="ChEBI" id="CHEBI:57287"/>
        <dbReference type="ChEBI" id="CHEBI:57288"/>
        <dbReference type="ChEBI" id="CHEBI:58761"/>
        <dbReference type="ChEBI" id="CHEBI:58929"/>
        <dbReference type="EC" id="2.3.1.178"/>
    </reaction>
</comment>
<dbReference type="AlphaFoldDB" id="A0A9Q6YKI8"/>
<keyword evidence="6 9" id="KW-0808">Transferase</keyword>
<dbReference type="Gene3D" id="3.40.630.30">
    <property type="match status" value="1"/>
</dbReference>
<dbReference type="GO" id="GO:0033816">
    <property type="term" value="F:diaminobutyrate acetyltransferase activity"/>
    <property type="evidence" value="ECO:0007669"/>
    <property type="project" value="UniProtKB-EC"/>
</dbReference>
<evidence type="ECO:0000256" key="4">
    <source>
        <dbReference type="ARBA" id="ARBA00012355"/>
    </source>
</evidence>
<evidence type="ECO:0000259" key="10">
    <source>
        <dbReference type="PROSITE" id="PS51186"/>
    </source>
</evidence>
<comment type="function">
    <text evidence="1 9">Catalyzes the acetylation of L-2,4-diaminobutyrate (DABA) to gamma-N-acetyl-alpha,gamma-diaminobutyric acid (ADABA) with acetyl coenzyme A.</text>
</comment>
<dbReference type="NCBIfam" id="TIGR02406">
    <property type="entry name" value="ectoine_EctA"/>
    <property type="match status" value="1"/>
</dbReference>
<dbReference type="Pfam" id="PF00583">
    <property type="entry name" value="Acetyltransf_1"/>
    <property type="match status" value="1"/>
</dbReference>
<evidence type="ECO:0000256" key="9">
    <source>
        <dbReference type="RuleBase" id="RU365045"/>
    </source>
</evidence>
<protein>
    <recommendedName>
        <fullName evidence="5 9">L-2,4-diaminobutyric acid acetyltransferase</fullName>
        <shortName evidence="9">DABA acetyltransferase</shortName>
        <ecNumber evidence="4 9">2.3.1.178</ecNumber>
    </recommendedName>
</protein>
<sequence>MTPTQLRNTPTTVPDAVEFRKPQISDGVRLWEIAKDSQVLDLNSSYSYLLWCRDFQDTSIVATADDRVVGFVTGYVRPEVPATLFVWQVAVDEDQRGRGLAGRMLSHLLDHVALQGVWKLETTISPDNAASIALFTSVAHRRGCEITKSELFSPNDFPDGHEAEDLFTISPRNAS</sequence>
<evidence type="ECO:0000256" key="2">
    <source>
        <dbReference type="ARBA" id="ARBA00004978"/>
    </source>
</evidence>
<evidence type="ECO:0000256" key="5">
    <source>
        <dbReference type="ARBA" id="ARBA00017935"/>
    </source>
</evidence>
<feature type="domain" description="N-acetyltransferase" evidence="10">
    <location>
        <begin position="17"/>
        <end position="164"/>
    </location>
</feature>
<reference evidence="11 12" key="1">
    <citation type="journal article" date="2016" name="Genome Biol. Evol.">
        <title>Pangenome and Phylogenomic Analysis of the Pathogenic Actinobacterium Rhodococcus equi.</title>
        <authorList>
            <person name="Anastasi E."/>
            <person name="MacArthur I."/>
            <person name="Scortti M."/>
            <person name="Alvarez S."/>
            <person name="Giguere S."/>
            <person name="Vazquez-Boland J.A."/>
        </authorList>
    </citation>
    <scope>NUCLEOTIDE SEQUENCE [LARGE SCALE GENOMIC DNA]</scope>
    <source>
        <strain evidence="11 12">PAM1271</strain>
    </source>
</reference>
<dbReference type="InterPro" id="IPR012772">
    <property type="entry name" value="Ectoine_EctA"/>
</dbReference>
<dbReference type="EMBL" id="LWIC01000002">
    <property type="protein sequence ID" value="ORM29409.1"/>
    <property type="molecule type" value="Genomic_DNA"/>
</dbReference>
<evidence type="ECO:0000256" key="6">
    <source>
        <dbReference type="ARBA" id="ARBA00022679"/>
    </source>
</evidence>
<evidence type="ECO:0000313" key="11">
    <source>
        <dbReference type="EMBL" id="ORM29409.1"/>
    </source>
</evidence>
<dbReference type="GO" id="GO:0019491">
    <property type="term" value="P:ectoine biosynthetic process"/>
    <property type="evidence" value="ECO:0007669"/>
    <property type="project" value="InterPro"/>
</dbReference>
<proteinExistence type="inferred from homology"/>
<evidence type="ECO:0000256" key="8">
    <source>
        <dbReference type="ARBA" id="ARBA00048924"/>
    </source>
</evidence>
<dbReference type="CDD" id="cd04301">
    <property type="entry name" value="NAT_SF"/>
    <property type="match status" value="1"/>
</dbReference>
<dbReference type="InterPro" id="IPR016181">
    <property type="entry name" value="Acyl_CoA_acyltransferase"/>
</dbReference>
<keyword evidence="7 9" id="KW-0012">Acyltransferase</keyword>
<evidence type="ECO:0000256" key="3">
    <source>
        <dbReference type="ARBA" id="ARBA00010712"/>
    </source>
</evidence>
<organism evidence="11 12">
    <name type="scientific">Rhodococcus hoagii</name>
    <name type="common">Corynebacterium equii</name>
    <dbReference type="NCBI Taxonomy" id="43767"/>
    <lineage>
        <taxon>Bacteria</taxon>
        <taxon>Bacillati</taxon>
        <taxon>Actinomycetota</taxon>
        <taxon>Actinomycetes</taxon>
        <taxon>Mycobacteriales</taxon>
        <taxon>Nocardiaceae</taxon>
        <taxon>Prescottella</taxon>
    </lineage>
</organism>
<evidence type="ECO:0000256" key="7">
    <source>
        <dbReference type="ARBA" id="ARBA00023315"/>
    </source>
</evidence>
<evidence type="ECO:0000313" key="12">
    <source>
        <dbReference type="Proteomes" id="UP000193518"/>
    </source>
</evidence>
<dbReference type="GeneID" id="57578631"/>
<comment type="caution">
    <text evidence="11">The sequence shown here is derived from an EMBL/GenBank/DDBJ whole genome shotgun (WGS) entry which is preliminary data.</text>
</comment>
<dbReference type="RefSeq" id="WP_037084058.1">
    <property type="nucleotide sequence ID" value="NZ_AP024181.1"/>
</dbReference>
<dbReference type="Proteomes" id="UP000193518">
    <property type="component" value="Unassembled WGS sequence"/>
</dbReference>
<comment type="similarity">
    <text evidence="3 9">Belongs to the acetyltransferase family. EctA subfamily.</text>
</comment>
<dbReference type="SUPFAM" id="SSF55729">
    <property type="entry name" value="Acyl-CoA N-acyltransferases (Nat)"/>
    <property type="match status" value="1"/>
</dbReference>
<dbReference type="InterPro" id="IPR000182">
    <property type="entry name" value="GNAT_dom"/>
</dbReference>
<accession>A0A9Q6YKI8</accession>
<comment type="pathway">
    <text evidence="2 9">Amine and polyamine biosynthesis; ectoine biosynthesis; L-ectoine from L-aspartate 4-semialdehyde: step 2/3.</text>
</comment>
<evidence type="ECO:0000256" key="1">
    <source>
        <dbReference type="ARBA" id="ARBA00003741"/>
    </source>
</evidence>